<reference evidence="1 2" key="1">
    <citation type="submission" date="2023-01" db="EMBL/GenBank/DDBJ databases">
        <authorList>
            <person name="Whitehead M."/>
        </authorList>
    </citation>
    <scope>NUCLEOTIDE SEQUENCE [LARGE SCALE GENOMIC DNA]</scope>
</reference>
<evidence type="ECO:0000313" key="1">
    <source>
        <dbReference type="EMBL" id="CAI6377833.1"/>
    </source>
</evidence>
<protein>
    <submittedName>
        <fullName evidence="1">Uncharacterized protein</fullName>
    </submittedName>
</protein>
<accession>A0AAV0YBH6</accession>
<sequence length="102" mass="11620">MIFISHENEENQNLTTSPLATDYVNEKNSLESLSPLFVLNELNNAEREYRATSPCGLYVVEKLVNGKNLIETSNKPTSDDDDDDDEFQNLNFIKVPHDKSLE</sequence>
<dbReference type="Proteomes" id="UP001160148">
    <property type="component" value="Unassembled WGS sequence"/>
</dbReference>
<proteinExistence type="predicted"/>
<organism evidence="1 2">
    <name type="scientific">Macrosiphum euphorbiae</name>
    <name type="common">potato aphid</name>
    <dbReference type="NCBI Taxonomy" id="13131"/>
    <lineage>
        <taxon>Eukaryota</taxon>
        <taxon>Metazoa</taxon>
        <taxon>Ecdysozoa</taxon>
        <taxon>Arthropoda</taxon>
        <taxon>Hexapoda</taxon>
        <taxon>Insecta</taxon>
        <taxon>Pterygota</taxon>
        <taxon>Neoptera</taxon>
        <taxon>Paraneoptera</taxon>
        <taxon>Hemiptera</taxon>
        <taxon>Sternorrhyncha</taxon>
        <taxon>Aphidomorpha</taxon>
        <taxon>Aphidoidea</taxon>
        <taxon>Aphididae</taxon>
        <taxon>Macrosiphini</taxon>
        <taxon>Macrosiphum</taxon>
    </lineage>
</organism>
<dbReference type="AlphaFoldDB" id="A0AAV0YBH6"/>
<comment type="caution">
    <text evidence="1">The sequence shown here is derived from an EMBL/GenBank/DDBJ whole genome shotgun (WGS) entry which is preliminary data.</text>
</comment>
<name>A0AAV0YBH6_9HEMI</name>
<keyword evidence="2" id="KW-1185">Reference proteome</keyword>
<gene>
    <name evidence="1" type="ORF">MEUPH1_LOCUS31033</name>
</gene>
<evidence type="ECO:0000313" key="2">
    <source>
        <dbReference type="Proteomes" id="UP001160148"/>
    </source>
</evidence>
<dbReference type="EMBL" id="CARXXK010001881">
    <property type="protein sequence ID" value="CAI6377833.1"/>
    <property type="molecule type" value="Genomic_DNA"/>
</dbReference>